<dbReference type="InterPro" id="IPR000595">
    <property type="entry name" value="cNMP-bd_dom"/>
</dbReference>
<dbReference type="InterPro" id="IPR018490">
    <property type="entry name" value="cNMP-bd_dom_sf"/>
</dbReference>
<dbReference type="Pfam" id="PF00027">
    <property type="entry name" value="cNMP_binding"/>
    <property type="match status" value="1"/>
</dbReference>
<accession>A0A3B0V6S4</accession>
<dbReference type="CDD" id="cd00077">
    <property type="entry name" value="HDc"/>
    <property type="match status" value="1"/>
</dbReference>
<dbReference type="CDD" id="cd00038">
    <property type="entry name" value="CAP_ED"/>
    <property type="match status" value="1"/>
</dbReference>
<evidence type="ECO:0008006" key="4">
    <source>
        <dbReference type="Google" id="ProtNLM"/>
    </source>
</evidence>
<gene>
    <name evidence="3" type="ORF">MNBD_DELTA03-969</name>
</gene>
<dbReference type="InterPro" id="IPR013976">
    <property type="entry name" value="HDOD"/>
</dbReference>
<dbReference type="Gene3D" id="2.60.120.10">
    <property type="entry name" value="Jelly Rolls"/>
    <property type="match status" value="1"/>
</dbReference>
<dbReference type="Pfam" id="PF08668">
    <property type="entry name" value="HDOD"/>
    <property type="match status" value="1"/>
</dbReference>
<feature type="domain" description="HDOD" evidence="2">
    <location>
        <begin position="232"/>
        <end position="428"/>
    </location>
</feature>
<dbReference type="InterPro" id="IPR014710">
    <property type="entry name" value="RmlC-like_jellyroll"/>
</dbReference>
<dbReference type="SMART" id="SM00100">
    <property type="entry name" value="cNMP"/>
    <property type="match status" value="1"/>
</dbReference>
<dbReference type="PANTHER" id="PTHR33525">
    <property type="match status" value="1"/>
</dbReference>
<dbReference type="PROSITE" id="PS50042">
    <property type="entry name" value="CNMP_BINDING_3"/>
    <property type="match status" value="1"/>
</dbReference>
<dbReference type="PROSITE" id="PS00889">
    <property type="entry name" value="CNMP_BINDING_2"/>
    <property type="match status" value="1"/>
</dbReference>
<dbReference type="EMBL" id="UOEX01000055">
    <property type="protein sequence ID" value="VAW33717.1"/>
    <property type="molecule type" value="Genomic_DNA"/>
</dbReference>
<reference evidence="3" key="1">
    <citation type="submission" date="2018-06" db="EMBL/GenBank/DDBJ databases">
        <authorList>
            <person name="Zhirakovskaya E."/>
        </authorList>
    </citation>
    <scope>NUCLEOTIDE SEQUENCE</scope>
</reference>
<protein>
    <recommendedName>
        <fullName evidence="4">HDOD domain-containing protein</fullName>
    </recommendedName>
</protein>
<dbReference type="SUPFAM" id="SSF109604">
    <property type="entry name" value="HD-domain/PDEase-like"/>
    <property type="match status" value="1"/>
</dbReference>
<dbReference type="InterPro" id="IPR052340">
    <property type="entry name" value="RNase_Y/CdgJ"/>
</dbReference>
<organism evidence="3">
    <name type="scientific">hydrothermal vent metagenome</name>
    <dbReference type="NCBI Taxonomy" id="652676"/>
    <lineage>
        <taxon>unclassified sequences</taxon>
        <taxon>metagenomes</taxon>
        <taxon>ecological metagenomes</taxon>
    </lineage>
</organism>
<evidence type="ECO:0000259" key="2">
    <source>
        <dbReference type="PROSITE" id="PS51833"/>
    </source>
</evidence>
<dbReference type="InterPro" id="IPR018488">
    <property type="entry name" value="cNMP-bd_CS"/>
</dbReference>
<sequence length="510" mass="56956">MATAKGANKAPDLEQQIKFLQGIDFFNNFDDHELRQLLGVCKILRVKAGQYIIKEDTMERVFYILLKGEVSVVKSVAHKKRRAVELTRLKAGACFGEMSMVMDIKRTAGVITRNNSFILVINPEVISSSNVFLQLKFYKRFCEILVGRLIIANERLAGLEKDIDLQSLKEIDLPAEDQKPEITSQPAAIKKQQAGQSVTSQASYDELPPLPAKKDRIVRSRMQRRLSAVLDLPFNPAVAAILEPMLSGKVDNTRVLADYIQLDPVLTCKILQIANSSFFRRTAPVGTVPHAMITVGIRHIQESINDIISLADTPKAFSGFRKVASRFWRHSVVVARIAVLLAESIRVSSPADIYLAGLTHDLGIIGLDLIEPAVYPHISNPSSEISTNFLKAETSYIGIDHGQAGFWLGESLGLPEVYLTVMRLHHSPDMARSHSLIIALIHLADLFASNHGCGFEFSDVTTDKITKSFAWILIQEKHRPFLDVNLPDFIKQFDEELNKTWTNVTKGLTF</sequence>
<dbReference type="PROSITE" id="PS51833">
    <property type="entry name" value="HDOD"/>
    <property type="match status" value="1"/>
</dbReference>
<evidence type="ECO:0000259" key="1">
    <source>
        <dbReference type="PROSITE" id="PS50042"/>
    </source>
</evidence>
<dbReference type="Gene3D" id="1.10.3210.10">
    <property type="entry name" value="Hypothetical protein af1432"/>
    <property type="match status" value="1"/>
</dbReference>
<name>A0A3B0V6S4_9ZZZZ</name>
<dbReference type="AlphaFoldDB" id="A0A3B0V6S4"/>
<dbReference type="PANTHER" id="PTHR33525:SF3">
    <property type="entry name" value="RIBONUCLEASE Y"/>
    <property type="match status" value="1"/>
</dbReference>
<dbReference type="InterPro" id="IPR003607">
    <property type="entry name" value="HD/PDEase_dom"/>
</dbReference>
<proteinExistence type="predicted"/>
<dbReference type="SUPFAM" id="SSF51206">
    <property type="entry name" value="cAMP-binding domain-like"/>
    <property type="match status" value="1"/>
</dbReference>
<feature type="domain" description="Cyclic nucleotide-binding" evidence="1">
    <location>
        <begin position="25"/>
        <end position="122"/>
    </location>
</feature>
<evidence type="ECO:0000313" key="3">
    <source>
        <dbReference type="EMBL" id="VAW33717.1"/>
    </source>
</evidence>